<dbReference type="GO" id="GO:0004622">
    <property type="term" value="F:phosphatidylcholine lysophospholipase activity"/>
    <property type="evidence" value="ECO:0007669"/>
    <property type="project" value="TreeGrafter"/>
</dbReference>
<dbReference type="RefSeq" id="WP_129601338.1">
    <property type="nucleotide sequence ID" value="NZ_SBLB01000002.1"/>
</dbReference>
<dbReference type="InterPro" id="IPR036514">
    <property type="entry name" value="SGNH_hydro_sf"/>
</dbReference>
<accession>A0A4Q2UMU8</accession>
<feature type="signal peptide" evidence="1">
    <location>
        <begin position="1"/>
        <end position="18"/>
    </location>
</feature>
<evidence type="ECO:0000313" key="3">
    <source>
        <dbReference type="EMBL" id="RYC70112.1"/>
    </source>
</evidence>
<evidence type="ECO:0000313" key="4">
    <source>
        <dbReference type="Proteomes" id="UP000290407"/>
    </source>
</evidence>
<dbReference type="AlphaFoldDB" id="A0A4Q2UMU8"/>
<evidence type="ECO:0000256" key="1">
    <source>
        <dbReference type="SAM" id="SignalP"/>
    </source>
</evidence>
<feature type="chain" id="PRO_5020724766" description="SGNH hydrolase-type esterase domain-containing protein" evidence="1">
    <location>
        <begin position="19"/>
        <end position="466"/>
    </location>
</feature>
<keyword evidence="4" id="KW-1185">Reference proteome</keyword>
<dbReference type="Pfam" id="PF13472">
    <property type="entry name" value="Lipase_GDSL_2"/>
    <property type="match status" value="1"/>
</dbReference>
<name>A0A4Q2UMU8_9BACT</name>
<proteinExistence type="predicted"/>
<dbReference type="InterPro" id="IPR051532">
    <property type="entry name" value="Ester_Hydrolysis_Enzymes"/>
</dbReference>
<sequence length="466" mass="52908">MKISIFCFCCFLHFVGLAQPLLFQKGDRVAFVGNSITNNGEFHHNIFQYYVTRFPEKPVTFFNCGISGDVTGGILSRMDDDILVHNPTHVVLMIGMNDVKRSLYGPKPTTDTDTLTQRREAIRVYKANLDSLVRVFSGRNIKVILQKPTIYDQTARLKTATNLGVNDALKQCADYTEELARKYRLPIVDYWTILNAINTDLQKKDPTATIIGPDRVHPASAGHLIMAYQFLTSMQSPGYVSRILIDRDRGEARQTGQNGVVLSVKKDQKRLRFTVKENALPFATVENQKQALALVPFTRELNQQELAVTNLPAGAYQVLIDTTVVDTLTAEQLKKGINLAEYSHSPQYKQALAVRAILADLWRNEANLRTIKWVEIGHLKECKNREDLQAVKAFLAARYAQKYQTASNSTYYQTQFDKYLLLKPLEETYKKALDELREKAYRAAVPVAHQYTLIKLPSTDKQHLTK</sequence>
<dbReference type="Proteomes" id="UP000290407">
    <property type="component" value="Unassembled WGS sequence"/>
</dbReference>
<dbReference type="EMBL" id="SBLB01000002">
    <property type="protein sequence ID" value="RYC70112.1"/>
    <property type="molecule type" value="Genomic_DNA"/>
</dbReference>
<dbReference type="PANTHER" id="PTHR30383">
    <property type="entry name" value="THIOESTERASE 1/PROTEASE 1/LYSOPHOSPHOLIPASE L1"/>
    <property type="match status" value="1"/>
</dbReference>
<dbReference type="PANTHER" id="PTHR30383:SF5">
    <property type="entry name" value="SGNH HYDROLASE-TYPE ESTERASE DOMAIN-CONTAINING PROTEIN"/>
    <property type="match status" value="1"/>
</dbReference>
<reference evidence="3 4" key="1">
    <citation type="submission" date="2019-01" db="EMBL/GenBank/DDBJ databases">
        <title>Spirosoma flava sp. nov., a propanil-degrading bacterium isolated from herbicide-contaminated soil.</title>
        <authorList>
            <person name="Zhang L."/>
            <person name="Jiang J.-D."/>
        </authorList>
    </citation>
    <scope>NUCLEOTIDE SEQUENCE [LARGE SCALE GENOMIC DNA]</scope>
    <source>
        <strain evidence="3 4">TY50</strain>
    </source>
</reference>
<dbReference type="CDD" id="cd01834">
    <property type="entry name" value="SGNH_hydrolase_like_2"/>
    <property type="match status" value="1"/>
</dbReference>
<dbReference type="InterPro" id="IPR013830">
    <property type="entry name" value="SGNH_hydro"/>
</dbReference>
<dbReference type="SUPFAM" id="SSF52266">
    <property type="entry name" value="SGNH hydrolase"/>
    <property type="match status" value="1"/>
</dbReference>
<evidence type="ECO:0000259" key="2">
    <source>
        <dbReference type="Pfam" id="PF13472"/>
    </source>
</evidence>
<keyword evidence="1" id="KW-0732">Signal</keyword>
<gene>
    <name evidence="3" type="ORF">EQG79_09585</name>
</gene>
<dbReference type="Gene3D" id="3.40.50.1110">
    <property type="entry name" value="SGNH hydrolase"/>
    <property type="match status" value="1"/>
</dbReference>
<organism evidence="3 4">
    <name type="scientific">Spirosoma sordidisoli</name>
    <dbReference type="NCBI Taxonomy" id="2502893"/>
    <lineage>
        <taxon>Bacteria</taxon>
        <taxon>Pseudomonadati</taxon>
        <taxon>Bacteroidota</taxon>
        <taxon>Cytophagia</taxon>
        <taxon>Cytophagales</taxon>
        <taxon>Cytophagaceae</taxon>
        <taxon>Spirosoma</taxon>
    </lineage>
</organism>
<protein>
    <recommendedName>
        <fullName evidence="2">SGNH hydrolase-type esterase domain-containing protein</fullName>
    </recommendedName>
</protein>
<comment type="caution">
    <text evidence="3">The sequence shown here is derived from an EMBL/GenBank/DDBJ whole genome shotgun (WGS) entry which is preliminary data.</text>
</comment>
<feature type="domain" description="SGNH hydrolase-type esterase" evidence="2">
    <location>
        <begin position="31"/>
        <end position="223"/>
    </location>
</feature>